<dbReference type="InterPro" id="IPR040079">
    <property type="entry name" value="Glutathione_S-Trfase"/>
</dbReference>
<protein>
    <submittedName>
        <fullName evidence="2">Glutathione S-transferase</fullName>
    </submittedName>
</protein>
<reference evidence="2 3" key="1">
    <citation type="submission" date="2006-02" db="EMBL/GenBank/DDBJ databases">
        <authorList>
            <person name="Pinhassi J."/>
            <person name="Pedros-Alio C."/>
            <person name="Ferriera S."/>
            <person name="Johnson J."/>
            <person name="Kravitz S."/>
            <person name="Halpern A."/>
            <person name="Remington K."/>
            <person name="Beeson K."/>
            <person name="Tran B."/>
            <person name="Rogers Y.-H."/>
            <person name="Friedman R."/>
            <person name="Venter J.C."/>
        </authorList>
    </citation>
    <scope>NUCLEOTIDE SEQUENCE [LARGE SCALE GENOMIC DNA]</scope>
    <source>
        <strain evidence="2 3">MED297</strain>
    </source>
</reference>
<dbReference type="InterPro" id="IPR036249">
    <property type="entry name" value="Thioredoxin-like_sf"/>
</dbReference>
<dbReference type="Pfam" id="PF13417">
    <property type="entry name" value="GST_N_3"/>
    <property type="match status" value="1"/>
</dbReference>
<dbReference type="SUPFAM" id="SSF47616">
    <property type="entry name" value="GST C-terminal domain-like"/>
    <property type="match status" value="1"/>
</dbReference>
<dbReference type="Gene3D" id="3.40.30.10">
    <property type="entry name" value="Glutaredoxin"/>
    <property type="match status" value="1"/>
</dbReference>
<comment type="caution">
    <text evidence="2">The sequence shown here is derived from an EMBL/GenBank/DDBJ whole genome shotgun (WGS) entry which is preliminary data.</text>
</comment>
<evidence type="ECO:0000313" key="2">
    <source>
        <dbReference type="EMBL" id="EAR08341.1"/>
    </source>
</evidence>
<dbReference type="InterPro" id="IPR004045">
    <property type="entry name" value="Glutathione_S-Trfase_N"/>
</dbReference>
<dbReference type="RefSeq" id="WP_008046160.1">
    <property type="nucleotide sequence ID" value="NZ_CH724152.1"/>
</dbReference>
<dbReference type="EMBL" id="AAOE01000022">
    <property type="protein sequence ID" value="EAR08341.1"/>
    <property type="molecule type" value="Genomic_DNA"/>
</dbReference>
<dbReference type="STRING" id="314283.MED297_09381"/>
<dbReference type="Proteomes" id="UP000005953">
    <property type="component" value="Unassembled WGS sequence"/>
</dbReference>
<dbReference type="GO" id="GO:0016740">
    <property type="term" value="F:transferase activity"/>
    <property type="evidence" value="ECO:0007669"/>
    <property type="project" value="UniProtKB-KW"/>
</dbReference>
<sequence>MSETITLHSFGTNDRSGKVRWLANELGLEITEARVKLGEHRQFPYRDLNPFAAIPTVQWRDQTLIESTAICTLLAEAYPERKLVVAPEEPARADYLKWMAICSDTLENRLVETTLASEGIMPPEYKALHERTLQFKLRITLEQMPKQGFIVADRFTLADITLAYSLRLAIGAGLIEFADVAGYLEPLMAREAAQKAEFFSSLKQ</sequence>
<proteinExistence type="predicted"/>
<dbReference type="InterPro" id="IPR036282">
    <property type="entry name" value="Glutathione-S-Trfase_C_sf"/>
</dbReference>
<keyword evidence="3" id="KW-1185">Reference proteome</keyword>
<feature type="domain" description="GST N-terminal" evidence="1">
    <location>
        <begin position="3"/>
        <end position="82"/>
    </location>
</feature>
<dbReference type="SUPFAM" id="SSF52833">
    <property type="entry name" value="Thioredoxin-like"/>
    <property type="match status" value="1"/>
</dbReference>
<dbReference type="SFLD" id="SFLDG00358">
    <property type="entry name" value="Main_(cytGST)"/>
    <property type="match status" value="1"/>
</dbReference>
<dbReference type="PANTHER" id="PTHR44051:SF8">
    <property type="entry name" value="GLUTATHIONE S-TRANSFERASE GSTA"/>
    <property type="match status" value="1"/>
</dbReference>
<organism evidence="2 3">
    <name type="scientific">Reinekea blandensis MED297</name>
    <dbReference type="NCBI Taxonomy" id="314283"/>
    <lineage>
        <taxon>Bacteria</taxon>
        <taxon>Pseudomonadati</taxon>
        <taxon>Pseudomonadota</taxon>
        <taxon>Gammaproteobacteria</taxon>
        <taxon>Oceanospirillales</taxon>
        <taxon>Saccharospirillaceae</taxon>
        <taxon>Reinekea</taxon>
    </lineage>
</organism>
<accession>A4BHT6</accession>
<gene>
    <name evidence="2" type="ORF">MED297_09381</name>
</gene>
<name>A4BHT6_9GAMM</name>
<evidence type="ECO:0000313" key="3">
    <source>
        <dbReference type="Proteomes" id="UP000005953"/>
    </source>
</evidence>
<evidence type="ECO:0000259" key="1">
    <source>
        <dbReference type="PROSITE" id="PS50404"/>
    </source>
</evidence>
<dbReference type="HOGENOM" id="CLU_011226_6_4_6"/>
<dbReference type="AlphaFoldDB" id="A4BHT6"/>
<dbReference type="PROSITE" id="PS50404">
    <property type="entry name" value="GST_NTER"/>
    <property type="match status" value="1"/>
</dbReference>
<dbReference type="CDD" id="cd00570">
    <property type="entry name" value="GST_N_family"/>
    <property type="match status" value="1"/>
</dbReference>
<dbReference type="Gene3D" id="1.20.1050.10">
    <property type="match status" value="1"/>
</dbReference>
<dbReference type="SFLD" id="SFLDS00019">
    <property type="entry name" value="Glutathione_Transferase_(cytos"/>
    <property type="match status" value="1"/>
</dbReference>
<keyword evidence="2" id="KW-0808">Transferase</keyword>
<dbReference type="OrthoDB" id="5740960at2"/>
<dbReference type="PANTHER" id="PTHR44051">
    <property type="entry name" value="GLUTATHIONE S-TRANSFERASE-RELATED"/>
    <property type="match status" value="1"/>
</dbReference>